<dbReference type="InterPro" id="IPR002347">
    <property type="entry name" value="SDR_fam"/>
</dbReference>
<dbReference type="Proteomes" id="UP000318815">
    <property type="component" value="Unassembled WGS sequence"/>
</dbReference>
<evidence type="ECO:0000313" key="3">
    <source>
        <dbReference type="EMBL" id="TWV99948.1"/>
    </source>
</evidence>
<proteinExistence type="inferred from homology"/>
<dbReference type="OrthoDB" id="9806974at2"/>
<dbReference type="RefSeq" id="WP_146305551.1">
    <property type="nucleotide sequence ID" value="NZ_VOHS01000011.1"/>
</dbReference>
<name>A0A5C6LW60_9BACT</name>
<keyword evidence="2" id="KW-0560">Oxidoreductase</keyword>
<dbReference type="InterPro" id="IPR036291">
    <property type="entry name" value="NAD(P)-bd_dom_sf"/>
</dbReference>
<dbReference type="AlphaFoldDB" id="A0A5C6LW60"/>
<evidence type="ECO:0000313" key="4">
    <source>
        <dbReference type="Proteomes" id="UP000318815"/>
    </source>
</evidence>
<dbReference type="PRINTS" id="PR00081">
    <property type="entry name" value="GDHRDH"/>
</dbReference>
<dbReference type="Gene3D" id="3.40.50.720">
    <property type="entry name" value="NAD(P)-binding Rossmann-like Domain"/>
    <property type="match status" value="1"/>
</dbReference>
<dbReference type="InterPro" id="IPR051122">
    <property type="entry name" value="SDR_DHRS6-like"/>
</dbReference>
<dbReference type="Pfam" id="PF13561">
    <property type="entry name" value="adh_short_C2"/>
    <property type="match status" value="1"/>
</dbReference>
<reference evidence="3 4" key="1">
    <citation type="submission" date="2019-08" db="EMBL/GenBank/DDBJ databases">
        <title>Whole genome sequencing of chitin degrading bacteria Chitinophaga pinensis YS16.</title>
        <authorList>
            <person name="Singh R.P."/>
            <person name="Manchanda G."/>
            <person name="Maurya I.K."/>
            <person name="Joshi N.K."/>
            <person name="Srivastava A.K."/>
        </authorList>
    </citation>
    <scope>NUCLEOTIDE SEQUENCE [LARGE SCALE GENOMIC DNA]</scope>
    <source>
        <strain evidence="3 4">YS-16</strain>
    </source>
</reference>
<evidence type="ECO:0000256" key="1">
    <source>
        <dbReference type="ARBA" id="ARBA00006484"/>
    </source>
</evidence>
<dbReference type="SUPFAM" id="SSF51735">
    <property type="entry name" value="NAD(P)-binding Rossmann-fold domains"/>
    <property type="match status" value="1"/>
</dbReference>
<evidence type="ECO:0000256" key="2">
    <source>
        <dbReference type="ARBA" id="ARBA00023002"/>
    </source>
</evidence>
<dbReference type="EMBL" id="VOHS01000011">
    <property type="protein sequence ID" value="TWV99948.1"/>
    <property type="molecule type" value="Genomic_DNA"/>
</dbReference>
<sequence length="246" mass="26150">MEKQTQKQTLEGQRVIILGASSGIGLATAIAAAEEGAKVVIVSGNQQRMNDALKQLPAGSEGYAVDLSNEENIRAFFEGAGSFDHLIYTAGENLTLQEISKTNIADAQRFFNVRYWGAFAAVKYAAPYIRKGGSINLTGGNAGQRPNGGWGVAASICMAMEGFTRAMAVELAPVRVNLVAPGVVRTNLWNGMPEADRENIFTTLGNSLLVKRVGVAEDIAQTFVYMMKQAFATGQILTVDGGGVLV</sequence>
<gene>
    <name evidence="3" type="ORF">FEF09_13200</name>
</gene>
<keyword evidence="4" id="KW-1185">Reference proteome</keyword>
<protein>
    <submittedName>
        <fullName evidence="3">SDR family oxidoreductase</fullName>
    </submittedName>
</protein>
<dbReference type="PANTHER" id="PTHR43477:SF1">
    <property type="entry name" value="DIHYDROANTICAPSIN 7-DEHYDROGENASE"/>
    <property type="match status" value="1"/>
</dbReference>
<dbReference type="GO" id="GO:0016491">
    <property type="term" value="F:oxidoreductase activity"/>
    <property type="evidence" value="ECO:0007669"/>
    <property type="project" value="UniProtKB-KW"/>
</dbReference>
<dbReference type="PANTHER" id="PTHR43477">
    <property type="entry name" value="DIHYDROANTICAPSIN 7-DEHYDROGENASE"/>
    <property type="match status" value="1"/>
</dbReference>
<comment type="similarity">
    <text evidence="1">Belongs to the short-chain dehydrogenases/reductases (SDR) family.</text>
</comment>
<organism evidence="3 4">
    <name type="scientific">Chitinophaga pinensis</name>
    <dbReference type="NCBI Taxonomy" id="79329"/>
    <lineage>
        <taxon>Bacteria</taxon>
        <taxon>Pseudomonadati</taxon>
        <taxon>Bacteroidota</taxon>
        <taxon>Chitinophagia</taxon>
        <taxon>Chitinophagales</taxon>
        <taxon>Chitinophagaceae</taxon>
        <taxon>Chitinophaga</taxon>
    </lineage>
</organism>
<dbReference type="CDD" id="cd11731">
    <property type="entry name" value="Lin1944_like_SDR_c"/>
    <property type="match status" value="1"/>
</dbReference>
<comment type="caution">
    <text evidence="3">The sequence shown here is derived from an EMBL/GenBank/DDBJ whole genome shotgun (WGS) entry which is preliminary data.</text>
</comment>
<accession>A0A5C6LW60</accession>